<reference evidence="1" key="1">
    <citation type="submission" date="2023-06" db="EMBL/GenBank/DDBJ databases">
        <title>Comparative genomics of Bacillaceae isolates and their secondary metabolite potential.</title>
        <authorList>
            <person name="Song L."/>
            <person name="Nielsen L.J."/>
            <person name="Mohite O."/>
            <person name="Xu X."/>
            <person name="Weber T."/>
            <person name="Kovacs A.T."/>
        </authorList>
    </citation>
    <scope>NUCLEOTIDE SEQUENCE</scope>
    <source>
        <strain evidence="1">D8_B_37</strain>
    </source>
</reference>
<organism evidence="1 2">
    <name type="scientific">Peribacillus simplex</name>
    <dbReference type="NCBI Taxonomy" id="1478"/>
    <lineage>
        <taxon>Bacteria</taxon>
        <taxon>Bacillati</taxon>
        <taxon>Bacillota</taxon>
        <taxon>Bacilli</taxon>
        <taxon>Bacillales</taxon>
        <taxon>Bacillaceae</taxon>
        <taxon>Peribacillus</taxon>
    </lineage>
</organism>
<accession>A0AAW7IGP5</accession>
<dbReference type="Proteomes" id="UP001234602">
    <property type="component" value="Unassembled WGS sequence"/>
</dbReference>
<comment type="caution">
    <text evidence="1">The sequence shown here is derived from an EMBL/GenBank/DDBJ whole genome shotgun (WGS) entry which is preliminary data.</text>
</comment>
<protein>
    <submittedName>
        <fullName evidence="1">Uncharacterized protein</fullName>
    </submittedName>
</protein>
<dbReference type="RefSeq" id="WP_289320635.1">
    <property type="nucleotide sequence ID" value="NZ_JAUCEY010000008.1"/>
</dbReference>
<evidence type="ECO:0000313" key="1">
    <source>
        <dbReference type="EMBL" id="MDM5454291.1"/>
    </source>
</evidence>
<sequence>MSNCNICPEEVEVINTFEDPVVTEASQPRAAVSGRNFFLTTQRQSVTNNSSLFLQITNPVGSGKILHMGRIAGTSNSNLVITLNRNGSFAGGTPLTPVNANFASANTSVATAKFVSQAADPTVGGAIFQDIIQLATGGVVAVEYEGDVVMPPGTTFVIRTLNNSGGNNVISIDLSFWETTH</sequence>
<dbReference type="EMBL" id="JAUCEY010000008">
    <property type="protein sequence ID" value="MDM5454291.1"/>
    <property type="molecule type" value="Genomic_DNA"/>
</dbReference>
<gene>
    <name evidence="1" type="ORF">QUF89_19395</name>
</gene>
<proteinExistence type="predicted"/>
<dbReference type="AlphaFoldDB" id="A0AAW7IGP5"/>
<name>A0AAW7IGP5_9BACI</name>
<evidence type="ECO:0000313" key="2">
    <source>
        <dbReference type="Proteomes" id="UP001234602"/>
    </source>
</evidence>